<organism evidence="1 2">
    <name type="scientific">Sinanodonta woodiana</name>
    <name type="common">Chinese pond mussel</name>
    <name type="synonym">Anodonta woodiana</name>
    <dbReference type="NCBI Taxonomy" id="1069815"/>
    <lineage>
        <taxon>Eukaryota</taxon>
        <taxon>Metazoa</taxon>
        <taxon>Spiralia</taxon>
        <taxon>Lophotrochozoa</taxon>
        <taxon>Mollusca</taxon>
        <taxon>Bivalvia</taxon>
        <taxon>Autobranchia</taxon>
        <taxon>Heteroconchia</taxon>
        <taxon>Palaeoheterodonta</taxon>
        <taxon>Unionida</taxon>
        <taxon>Unionoidea</taxon>
        <taxon>Unionidae</taxon>
        <taxon>Unioninae</taxon>
        <taxon>Sinanodonta</taxon>
    </lineage>
</organism>
<name>A0ABD3W0L6_SINWO</name>
<dbReference type="AlphaFoldDB" id="A0ABD3W0L6"/>
<comment type="caution">
    <text evidence="1">The sequence shown here is derived from an EMBL/GenBank/DDBJ whole genome shotgun (WGS) entry which is preliminary data.</text>
</comment>
<proteinExistence type="predicted"/>
<reference evidence="1 2" key="1">
    <citation type="submission" date="2024-11" db="EMBL/GenBank/DDBJ databases">
        <title>Chromosome-level genome assembly of the freshwater bivalve Anodonta woodiana.</title>
        <authorList>
            <person name="Chen X."/>
        </authorList>
    </citation>
    <scope>NUCLEOTIDE SEQUENCE [LARGE SCALE GENOMIC DNA]</scope>
    <source>
        <strain evidence="1">MN2024</strain>
        <tissue evidence="1">Gills</tissue>
    </source>
</reference>
<evidence type="ECO:0000313" key="1">
    <source>
        <dbReference type="EMBL" id="KAL3866155.1"/>
    </source>
</evidence>
<evidence type="ECO:0000313" key="2">
    <source>
        <dbReference type="Proteomes" id="UP001634394"/>
    </source>
</evidence>
<dbReference type="EMBL" id="JBJQND010000009">
    <property type="protein sequence ID" value="KAL3866155.1"/>
    <property type="molecule type" value="Genomic_DNA"/>
</dbReference>
<sequence>MKSLLCLAALHFNENSSRAPDVANERKAHYISSPKARKGNPVINHVKVKHNYDYAQNLMEEVIIRRKLYLTYSTAHEARTNEMNHTPPVVSAS</sequence>
<gene>
    <name evidence="1" type="ORF">ACJMK2_043483</name>
</gene>
<protein>
    <submittedName>
        <fullName evidence="1">Uncharacterized protein</fullName>
    </submittedName>
</protein>
<keyword evidence="2" id="KW-1185">Reference proteome</keyword>
<dbReference type="Proteomes" id="UP001634394">
    <property type="component" value="Unassembled WGS sequence"/>
</dbReference>
<accession>A0ABD3W0L6</accession>